<dbReference type="EMBL" id="GBXM01073309">
    <property type="protein sequence ID" value="JAH35268.1"/>
    <property type="molecule type" value="Transcribed_RNA"/>
</dbReference>
<organism evidence="1">
    <name type="scientific">Anguilla anguilla</name>
    <name type="common">European freshwater eel</name>
    <name type="synonym">Muraena anguilla</name>
    <dbReference type="NCBI Taxonomy" id="7936"/>
    <lineage>
        <taxon>Eukaryota</taxon>
        <taxon>Metazoa</taxon>
        <taxon>Chordata</taxon>
        <taxon>Craniata</taxon>
        <taxon>Vertebrata</taxon>
        <taxon>Euteleostomi</taxon>
        <taxon>Actinopterygii</taxon>
        <taxon>Neopterygii</taxon>
        <taxon>Teleostei</taxon>
        <taxon>Anguilliformes</taxon>
        <taxon>Anguillidae</taxon>
        <taxon>Anguilla</taxon>
    </lineage>
</organism>
<name>A0A0E9S429_ANGAN</name>
<dbReference type="AlphaFoldDB" id="A0A0E9S429"/>
<evidence type="ECO:0000313" key="1">
    <source>
        <dbReference type="EMBL" id="JAH35268.1"/>
    </source>
</evidence>
<protein>
    <submittedName>
        <fullName evidence="1">Uncharacterized protein</fullName>
    </submittedName>
</protein>
<accession>A0A0E9S429</accession>
<sequence>MSWDCRLITICASVHPSECRL</sequence>
<reference evidence="1" key="1">
    <citation type="submission" date="2014-11" db="EMBL/GenBank/DDBJ databases">
        <authorList>
            <person name="Amaro Gonzalez C."/>
        </authorList>
    </citation>
    <scope>NUCLEOTIDE SEQUENCE</scope>
</reference>
<reference evidence="1" key="2">
    <citation type="journal article" date="2015" name="Fish Shellfish Immunol.">
        <title>Early steps in the European eel (Anguilla anguilla)-Vibrio vulnificus interaction in the gills: Role of the RtxA13 toxin.</title>
        <authorList>
            <person name="Callol A."/>
            <person name="Pajuelo D."/>
            <person name="Ebbesson L."/>
            <person name="Teles M."/>
            <person name="MacKenzie S."/>
            <person name="Amaro C."/>
        </authorList>
    </citation>
    <scope>NUCLEOTIDE SEQUENCE</scope>
</reference>
<proteinExistence type="predicted"/>